<dbReference type="PROSITE" id="PS50011">
    <property type="entry name" value="PROTEIN_KINASE_DOM"/>
    <property type="match status" value="2"/>
</dbReference>
<evidence type="ECO:0000256" key="4">
    <source>
        <dbReference type="ARBA" id="ARBA00022840"/>
    </source>
</evidence>
<keyword evidence="2 5" id="KW-0547">Nucleotide-binding</keyword>
<dbReference type="InterPro" id="IPR011009">
    <property type="entry name" value="Kinase-like_dom_sf"/>
</dbReference>
<dbReference type="Proteomes" id="UP000032180">
    <property type="component" value="Chromosome 11"/>
</dbReference>
<dbReference type="Gene3D" id="1.10.510.10">
    <property type="entry name" value="Transferase(Phosphotransferase) domain 1"/>
    <property type="match status" value="2"/>
</dbReference>
<dbReference type="STRING" id="77586.A0A0D9XQG6"/>
<sequence>MARRPSPRRAAVRRAGAAAHPVVNTNNGSSGATRSPPVSSNVTRAHNFAIGDNVNCYKKRMIPLQGVDRVVWSSQPVHTGCFSHQGTTTTLVFSNSSPSRLIQNKITPLQPAVLQGESSTQNKTENKSQYPSTFPKNPTLDSLKGITDSFSSKQEIGRGAFGVVYKGVLENGEVIAVKKLERTSGIHARRFQNEADNLIEVEHKNIVKLVGSCCQAEKQVVEHDGKYVFTNVVEKLLCYEYLPNGSLDKYIYDESSGIDWPTCFKIIKGICSGLHFLHKERNEAIIHMNLKPSNILLGDNMVPKIADFGLSRLFGQEQTRDITKNVVGWIGYIAPEYYYRGEISEKSDIFSLGILILEIVTGLKNDSSSQELSSRILIDNVRRYWLKTSQITSKYPSLEADGIEQAKACIEIALNCVETDPKKRPSVGEIIDKLEYKGIDSDEPIMHEKMEKRQLFISKLPRNPELKFLENITNNFSNEREVGRGSFGVVYKGVLPNGEQVAVKKLLDSVTEVNQDKQFQNEAGILTDLNHTNIVKLIGYCYETRKEVVEKNRKFFFEKISKKLLCYEYLPTGSLDKYIYGESSELKWDMRFKIIEGICQGLKFLHELKRPIIHLDLKPGNVLLDDTMTPKIADFGLSRLLGEEQTRTRTSTVVGSIGYIAPEYHFSGEISTKSDIFSLGVLIIEIVTGLKVNSSSQDFTSKDFIENVRTNWTKMPHIASNYPLLEANLLQQVKRCIDIALACVDKNPKGRPSIGEIVDRLNWRKVVGSCMARVTFYYCG</sequence>
<evidence type="ECO:0000313" key="9">
    <source>
        <dbReference type="Proteomes" id="UP000032180"/>
    </source>
</evidence>
<keyword evidence="4 5" id="KW-0067">ATP-binding</keyword>
<feature type="binding site" evidence="5">
    <location>
        <position position="505"/>
    </location>
    <ligand>
        <name>ATP</name>
        <dbReference type="ChEBI" id="CHEBI:30616"/>
    </ligand>
</feature>
<dbReference type="eggNOG" id="ENOG502QWDY">
    <property type="taxonomic scope" value="Eukaryota"/>
</dbReference>
<evidence type="ECO:0000313" key="8">
    <source>
        <dbReference type="EnsemblPlants" id="LPERR11G06450.1"/>
    </source>
</evidence>
<evidence type="ECO:0000256" key="3">
    <source>
        <dbReference type="ARBA" id="ARBA00022777"/>
    </source>
</evidence>
<feature type="compositionally biased region" description="Low complexity" evidence="6">
    <location>
        <begin position="13"/>
        <end position="23"/>
    </location>
</feature>
<dbReference type="PANTHER" id="PTHR45707:SF59">
    <property type="entry name" value="PROTEIN KINASE DOMAIN-CONTAINING PROTEIN"/>
    <property type="match status" value="1"/>
</dbReference>
<feature type="region of interest" description="Disordered" evidence="6">
    <location>
        <begin position="1"/>
        <end position="41"/>
    </location>
</feature>
<dbReference type="PROSITE" id="PS00107">
    <property type="entry name" value="PROTEIN_KINASE_ATP"/>
    <property type="match status" value="2"/>
</dbReference>
<dbReference type="FunFam" id="1.10.510.10:FF:000625">
    <property type="entry name" value="Cysteine-rich receptor-like protein kinase 6"/>
    <property type="match status" value="1"/>
</dbReference>
<name>A0A0D9XQG6_9ORYZ</name>
<dbReference type="Gene3D" id="3.30.200.20">
    <property type="entry name" value="Phosphorylase Kinase, domain 1"/>
    <property type="match status" value="2"/>
</dbReference>
<accession>A0A0D9XQG6</accession>
<dbReference type="PROSITE" id="PS00108">
    <property type="entry name" value="PROTEIN_KINASE_ST"/>
    <property type="match status" value="1"/>
</dbReference>
<dbReference type="FunFam" id="1.10.510.10:FF:000870">
    <property type="entry name" value="OSJNBa0016N04.16-like protein"/>
    <property type="match status" value="1"/>
</dbReference>
<dbReference type="GO" id="GO:0004672">
    <property type="term" value="F:protein kinase activity"/>
    <property type="evidence" value="ECO:0007669"/>
    <property type="project" value="InterPro"/>
</dbReference>
<feature type="domain" description="Protein kinase" evidence="7">
    <location>
        <begin position="150"/>
        <end position="446"/>
    </location>
</feature>
<evidence type="ECO:0000256" key="6">
    <source>
        <dbReference type="SAM" id="MobiDB-lite"/>
    </source>
</evidence>
<feature type="domain" description="Protein kinase" evidence="7">
    <location>
        <begin position="476"/>
        <end position="764"/>
    </location>
</feature>
<dbReference type="InterPro" id="IPR017441">
    <property type="entry name" value="Protein_kinase_ATP_BS"/>
</dbReference>
<feature type="binding site" evidence="5">
    <location>
        <position position="179"/>
    </location>
    <ligand>
        <name>ATP</name>
        <dbReference type="ChEBI" id="CHEBI:30616"/>
    </ligand>
</feature>
<dbReference type="SUPFAM" id="SSF56112">
    <property type="entry name" value="Protein kinase-like (PK-like)"/>
    <property type="match status" value="2"/>
</dbReference>
<dbReference type="InterPro" id="IPR000719">
    <property type="entry name" value="Prot_kinase_dom"/>
</dbReference>
<organism evidence="8 9">
    <name type="scientific">Leersia perrieri</name>
    <dbReference type="NCBI Taxonomy" id="77586"/>
    <lineage>
        <taxon>Eukaryota</taxon>
        <taxon>Viridiplantae</taxon>
        <taxon>Streptophyta</taxon>
        <taxon>Embryophyta</taxon>
        <taxon>Tracheophyta</taxon>
        <taxon>Spermatophyta</taxon>
        <taxon>Magnoliopsida</taxon>
        <taxon>Liliopsida</taxon>
        <taxon>Poales</taxon>
        <taxon>Poaceae</taxon>
        <taxon>BOP clade</taxon>
        <taxon>Oryzoideae</taxon>
        <taxon>Oryzeae</taxon>
        <taxon>Oryzinae</taxon>
        <taxon>Leersia</taxon>
    </lineage>
</organism>
<dbReference type="HOGENOM" id="CLU_000288_121_1_1"/>
<evidence type="ECO:0000256" key="1">
    <source>
        <dbReference type="ARBA" id="ARBA00022679"/>
    </source>
</evidence>
<evidence type="ECO:0000256" key="5">
    <source>
        <dbReference type="PROSITE-ProRule" id="PRU10141"/>
    </source>
</evidence>
<protein>
    <recommendedName>
        <fullName evidence="7">Protein kinase domain-containing protein</fullName>
    </recommendedName>
</protein>
<dbReference type="Pfam" id="PF00069">
    <property type="entry name" value="Pkinase"/>
    <property type="match status" value="2"/>
</dbReference>
<evidence type="ECO:0000259" key="7">
    <source>
        <dbReference type="PROSITE" id="PS50011"/>
    </source>
</evidence>
<dbReference type="PANTHER" id="PTHR45707">
    <property type="entry name" value="C2 CALCIUM/LIPID-BINDING PLANT PHOSPHORIBOSYLTRANSFERASE FAMILY PROTEIN"/>
    <property type="match status" value="1"/>
</dbReference>
<proteinExistence type="predicted"/>
<feature type="compositionally biased region" description="Basic residues" evidence="6">
    <location>
        <begin position="1"/>
        <end position="12"/>
    </location>
</feature>
<reference evidence="9" key="2">
    <citation type="submission" date="2013-12" db="EMBL/GenBank/DDBJ databases">
        <authorList>
            <person name="Yu Y."/>
            <person name="Lee S."/>
            <person name="de Baynast K."/>
            <person name="Wissotski M."/>
            <person name="Liu L."/>
            <person name="Talag J."/>
            <person name="Goicoechea J."/>
            <person name="Angelova A."/>
            <person name="Jetty R."/>
            <person name="Kudrna D."/>
            <person name="Golser W."/>
            <person name="Rivera L."/>
            <person name="Zhang J."/>
            <person name="Wing R."/>
        </authorList>
    </citation>
    <scope>NUCLEOTIDE SEQUENCE</scope>
</reference>
<dbReference type="InterPro" id="IPR008271">
    <property type="entry name" value="Ser/Thr_kinase_AS"/>
</dbReference>
<dbReference type="EnsemblPlants" id="LPERR11G06450.1">
    <property type="protein sequence ID" value="LPERR11G06450.1"/>
    <property type="gene ID" value="LPERR11G06450"/>
</dbReference>
<dbReference type="Gramene" id="LPERR11G06450.1">
    <property type="protein sequence ID" value="LPERR11G06450.1"/>
    <property type="gene ID" value="LPERR11G06450"/>
</dbReference>
<dbReference type="GO" id="GO:0005524">
    <property type="term" value="F:ATP binding"/>
    <property type="evidence" value="ECO:0007669"/>
    <property type="project" value="UniProtKB-UniRule"/>
</dbReference>
<keyword evidence="9" id="KW-1185">Reference proteome</keyword>
<dbReference type="FunFam" id="3.30.200.20:FF:000465">
    <property type="entry name" value="Cysteine-rich receptor-like protein kinase 6"/>
    <property type="match status" value="2"/>
</dbReference>
<evidence type="ECO:0000256" key="2">
    <source>
        <dbReference type="ARBA" id="ARBA00022741"/>
    </source>
</evidence>
<dbReference type="SMART" id="SM00220">
    <property type="entry name" value="S_TKc"/>
    <property type="match status" value="2"/>
</dbReference>
<reference evidence="8 9" key="1">
    <citation type="submission" date="2012-08" db="EMBL/GenBank/DDBJ databases">
        <title>Oryza genome evolution.</title>
        <authorList>
            <person name="Wing R.A."/>
        </authorList>
    </citation>
    <scope>NUCLEOTIDE SEQUENCE</scope>
</reference>
<feature type="compositionally biased region" description="Polar residues" evidence="6">
    <location>
        <begin position="24"/>
        <end position="41"/>
    </location>
</feature>
<keyword evidence="1" id="KW-0808">Transferase</keyword>
<feature type="compositionally biased region" description="Polar residues" evidence="6">
    <location>
        <begin position="116"/>
        <end position="140"/>
    </location>
</feature>
<feature type="region of interest" description="Disordered" evidence="6">
    <location>
        <begin position="114"/>
        <end position="140"/>
    </location>
</feature>
<reference evidence="8" key="3">
    <citation type="submission" date="2015-04" db="UniProtKB">
        <authorList>
            <consortium name="EnsemblPlants"/>
        </authorList>
    </citation>
    <scope>IDENTIFICATION</scope>
</reference>
<dbReference type="AlphaFoldDB" id="A0A0D9XQG6"/>
<keyword evidence="3" id="KW-0418">Kinase</keyword>